<reference evidence="1 2" key="1">
    <citation type="submission" date="2016-10" db="EMBL/GenBank/DDBJ databases">
        <title>Genome sequence of the ascomycete fungus Penicillium subrubescens.</title>
        <authorList>
            <person name="De Vries R.P."/>
            <person name="Peng M."/>
            <person name="Dilokpimol A."/>
            <person name="Hilden K."/>
            <person name="Makela M.R."/>
            <person name="Grigoriev I."/>
            <person name="Riley R."/>
            <person name="Granchi Z."/>
        </authorList>
    </citation>
    <scope>NUCLEOTIDE SEQUENCE [LARGE SCALE GENOMIC DNA]</scope>
    <source>
        <strain evidence="1 2">CBS 132785</strain>
    </source>
</reference>
<gene>
    <name evidence="1" type="ORF">PENSUB_13099</name>
</gene>
<organism evidence="1 2">
    <name type="scientific">Penicillium subrubescens</name>
    <dbReference type="NCBI Taxonomy" id="1316194"/>
    <lineage>
        <taxon>Eukaryota</taxon>
        <taxon>Fungi</taxon>
        <taxon>Dikarya</taxon>
        <taxon>Ascomycota</taxon>
        <taxon>Pezizomycotina</taxon>
        <taxon>Eurotiomycetes</taxon>
        <taxon>Eurotiomycetidae</taxon>
        <taxon>Eurotiales</taxon>
        <taxon>Aspergillaceae</taxon>
        <taxon>Penicillium</taxon>
    </lineage>
</organism>
<proteinExistence type="predicted"/>
<keyword evidence="2" id="KW-1185">Reference proteome</keyword>
<dbReference type="Proteomes" id="UP000186955">
    <property type="component" value="Unassembled WGS sequence"/>
</dbReference>
<protein>
    <submittedName>
        <fullName evidence="1">Uncharacterized protein</fullName>
    </submittedName>
</protein>
<dbReference type="STRING" id="1316194.A0A1Q5STT1"/>
<accession>A0A1Q5STT1</accession>
<dbReference type="EMBL" id="MNBE01000749">
    <property type="protein sequence ID" value="OKO91383.1"/>
    <property type="molecule type" value="Genomic_DNA"/>
</dbReference>
<name>A0A1Q5STT1_9EURO</name>
<dbReference type="AlphaFoldDB" id="A0A1Q5STT1"/>
<sequence>MALGNLPEYAATEEMATEITPNRLPFHMVCVVLFALVPTMHALAEPVTESSSLATAFGRFVLSNTLGAAVYLLEPFERIIATPNSNPSLHIMHLILVFSLISYSRVVFDEVASRMS</sequence>
<comment type="caution">
    <text evidence="1">The sequence shown here is derived from an EMBL/GenBank/DDBJ whole genome shotgun (WGS) entry which is preliminary data.</text>
</comment>
<evidence type="ECO:0000313" key="2">
    <source>
        <dbReference type="Proteomes" id="UP000186955"/>
    </source>
</evidence>
<evidence type="ECO:0000313" key="1">
    <source>
        <dbReference type="EMBL" id="OKO91383.1"/>
    </source>
</evidence>